<comment type="caution">
    <text evidence="1">The sequence shown here is derived from an EMBL/GenBank/DDBJ whole genome shotgun (WGS) entry which is preliminary data.</text>
</comment>
<evidence type="ECO:0000313" key="2">
    <source>
        <dbReference type="Proteomes" id="UP000308230"/>
    </source>
</evidence>
<dbReference type="InterPro" id="IPR010021">
    <property type="entry name" value="PGPP1/Gep4"/>
</dbReference>
<dbReference type="AlphaFoldDB" id="A0A5R9EVH0"/>
<dbReference type="RefSeq" id="WP_138129566.1">
    <property type="nucleotide sequence ID" value="NZ_SWLG01000031.1"/>
</dbReference>
<dbReference type="InterPro" id="IPR027706">
    <property type="entry name" value="PGP_Pase"/>
</dbReference>
<accession>A0A5R9EVH0</accession>
<protein>
    <submittedName>
        <fullName evidence="1">YqeG family HAD IIIA-type phosphatase</fullName>
    </submittedName>
</protein>
<dbReference type="NCBIfam" id="TIGR01662">
    <property type="entry name" value="HAD-SF-IIIA"/>
    <property type="match status" value="1"/>
</dbReference>
<organism evidence="1 2">
    <name type="scientific">Exobacillus caeni</name>
    <dbReference type="NCBI Taxonomy" id="2574798"/>
    <lineage>
        <taxon>Bacteria</taxon>
        <taxon>Bacillati</taxon>
        <taxon>Bacillota</taxon>
        <taxon>Bacilli</taxon>
        <taxon>Bacillales</taxon>
        <taxon>Guptibacillaceae</taxon>
        <taxon>Exobacillus</taxon>
    </lineage>
</organism>
<dbReference type="GO" id="GO:0008962">
    <property type="term" value="F:phosphatidylglycerophosphatase activity"/>
    <property type="evidence" value="ECO:0007669"/>
    <property type="project" value="InterPro"/>
</dbReference>
<dbReference type="OrthoDB" id="9787572at2"/>
<sequence>MMLKPHFYTKRFTNIKDEWLYDNNITLILADIDNTLVPYHQQGSQDLKGWLDHVQNTGTKVVGTSNSSSERVEKFQDQFGIRALSKCKKPRVKVIKRFLKEEKANRENVIIIGDQLFTDILCGRRLGIKTLLQLDPVERNAPAFKKGIWALQDRLLKHWGIK</sequence>
<name>A0A5R9EVH0_9BACL</name>
<reference evidence="1 2" key="1">
    <citation type="submission" date="2019-04" db="EMBL/GenBank/DDBJ databases">
        <title>Bacillus caeni sp. nov., a bacterium isolated from mangrove sediment.</title>
        <authorList>
            <person name="Huang H."/>
            <person name="Mo K."/>
            <person name="Hu Y."/>
        </authorList>
    </citation>
    <scope>NUCLEOTIDE SEQUENCE [LARGE SCALE GENOMIC DNA]</scope>
    <source>
        <strain evidence="1 2">HB172195</strain>
    </source>
</reference>
<dbReference type="NCBIfam" id="TIGR01668">
    <property type="entry name" value="YqeG_hyp_ppase"/>
    <property type="match status" value="1"/>
</dbReference>
<gene>
    <name evidence="1" type="ORF">FCL54_22585</name>
</gene>
<dbReference type="SUPFAM" id="SSF56784">
    <property type="entry name" value="HAD-like"/>
    <property type="match status" value="1"/>
</dbReference>
<proteinExistence type="predicted"/>
<dbReference type="InterPro" id="IPR006549">
    <property type="entry name" value="HAD-SF_hydro_IIIA"/>
</dbReference>
<dbReference type="InterPro" id="IPR036412">
    <property type="entry name" value="HAD-like_sf"/>
</dbReference>
<evidence type="ECO:0000313" key="1">
    <source>
        <dbReference type="EMBL" id="TLS35047.1"/>
    </source>
</evidence>
<dbReference type="EMBL" id="SWLG01000031">
    <property type="protein sequence ID" value="TLS35047.1"/>
    <property type="molecule type" value="Genomic_DNA"/>
</dbReference>
<dbReference type="Gene3D" id="3.40.50.1000">
    <property type="entry name" value="HAD superfamily/HAD-like"/>
    <property type="match status" value="1"/>
</dbReference>
<keyword evidence="2" id="KW-1185">Reference proteome</keyword>
<dbReference type="Pfam" id="PF09419">
    <property type="entry name" value="PGP_phosphatase"/>
    <property type="match status" value="1"/>
</dbReference>
<dbReference type="InterPro" id="IPR023214">
    <property type="entry name" value="HAD_sf"/>
</dbReference>
<dbReference type="Proteomes" id="UP000308230">
    <property type="component" value="Unassembled WGS sequence"/>
</dbReference>